<name>A0A7T8KIC5_CALRO</name>
<evidence type="ECO:0000313" key="3">
    <source>
        <dbReference type="Proteomes" id="UP000595437"/>
    </source>
</evidence>
<gene>
    <name evidence="1" type="ORF">FKW44_001133</name>
    <name evidence="2" type="ORF">FKW44_001145</name>
</gene>
<reference evidence="3" key="1">
    <citation type="submission" date="2021-01" db="EMBL/GenBank/DDBJ databases">
        <title>Caligus Genome Assembly.</title>
        <authorList>
            <person name="Gallardo-Escarate C."/>
        </authorList>
    </citation>
    <scope>NUCLEOTIDE SEQUENCE [LARGE SCALE GENOMIC DNA]</scope>
</reference>
<evidence type="ECO:0000313" key="2">
    <source>
        <dbReference type="EMBL" id="QQP56469.1"/>
    </source>
</evidence>
<proteinExistence type="predicted"/>
<protein>
    <submittedName>
        <fullName evidence="2">Uncharacterized protein</fullName>
    </submittedName>
</protein>
<keyword evidence="3" id="KW-1185">Reference proteome</keyword>
<evidence type="ECO:0000313" key="1">
    <source>
        <dbReference type="EMBL" id="QQP56460.1"/>
    </source>
</evidence>
<dbReference type="Proteomes" id="UP000595437">
    <property type="component" value="Chromosome 1"/>
</dbReference>
<dbReference type="EMBL" id="CP045890">
    <property type="protein sequence ID" value="QQP56460.1"/>
    <property type="molecule type" value="Genomic_DNA"/>
</dbReference>
<dbReference type="AlphaFoldDB" id="A0A7T8KIC5"/>
<accession>A0A7T8KIC5</accession>
<organism evidence="2 3">
    <name type="scientific">Caligus rogercresseyi</name>
    <name type="common">Sea louse</name>
    <dbReference type="NCBI Taxonomy" id="217165"/>
    <lineage>
        <taxon>Eukaryota</taxon>
        <taxon>Metazoa</taxon>
        <taxon>Ecdysozoa</taxon>
        <taxon>Arthropoda</taxon>
        <taxon>Crustacea</taxon>
        <taxon>Multicrustacea</taxon>
        <taxon>Hexanauplia</taxon>
        <taxon>Copepoda</taxon>
        <taxon>Siphonostomatoida</taxon>
        <taxon>Caligidae</taxon>
        <taxon>Caligus</taxon>
    </lineage>
</organism>
<reference evidence="2" key="2">
    <citation type="journal article" name="Sci. Data">
        <title>Chromosome-scale genome assembly of the sea louse Caligus rogercresseyi by SMRT sequencing and Hi-C analysis.</title>
        <authorList>
            <person name="Gallardo-Escarate C."/>
            <person name="Valenzuela-Munoz V."/>
            <person name="Nunez-Acuna G."/>
            <person name="Valenzuela-Miranda D."/>
            <person name="Goncalves A.T."/>
            <person name="Escobar-Sepulveda H."/>
            <person name="Liachko I."/>
            <person name="Nelson B."/>
            <person name="Roberts S."/>
            <person name="Warren W."/>
        </authorList>
    </citation>
    <scope>NUCLEOTIDE SEQUENCE</scope>
    <source>
        <tissue evidence="2">Whole tissue</tissue>
    </source>
</reference>
<sequence>MSPSPPTRLKETAAVVGFGSSQWKAKRPTFLYSCTSTSHLGIFILLGSIQM</sequence>
<dbReference type="EMBL" id="CP045890">
    <property type="protein sequence ID" value="QQP56469.1"/>
    <property type="molecule type" value="Genomic_DNA"/>
</dbReference>